<organism evidence="7 8">
    <name type="scientific">Spongiibacter nanhainus</name>
    <dbReference type="NCBI Taxonomy" id="2794344"/>
    <lineage>
        <taxon>Bacteria</taxon>
        <taxon>Pseudomonadati</taxon>
        <taxon>Pseudomonadota</taxon>
        <taxon>Gammaproteobacteria</taxon>
        <taxon>Cellvibrionales</taxon>
        <taxon>Spongiibacteraceae</taxon>
        <taxon>Spongiibacter</taxon>
    </lineage>
</organism>
<dbReference type="KEGG" id="snan:I6N98_10925"/>
<dbReference type="PANTHER" id="PTHR43557">
    <property type="entry name" value="APOPTOSIS-INDUCING FACTOR 1"/>
    <property type="match status" value="1"/>
</dbReference>
<dbReference type="SUPFAM" id="SSF55424">
    <property type="entry name" value="FAD/NAD-linked reductases, dimerisation (C-terminal) domain"/>
    <property type="match status" value="1"/>
</dbReference>
<evidence type="ECO:0000256" key="1">
    <source>
        <dbReference type="ARBA" id="ARBA00001974"/>
    </source>
</evidence>
<gene>
    <name evidence="7" type="ORF">I6N98_10925</name>
</gene>
<dbReference type="PANTHER" id="PTHR43557:SF2">
    <property type="entry name" value="RIESKE DOMAIN-CONTAINING PROTEIN-RELATED"/>
    <property type="match status" value="1"/>
</dbReference>
<keyword evidence="8" id="KW-1185">Reference proteome</keyword>
<dbReference type="SUPFAM" id="SSF51905">
    <property type="entry name" value="FAD/NAD(P)-binding domain"/>
    <property type="match status" value="2"/>
</dbReference>
<dbReference type="InterPro" id="IPR016156">
    <property type="entry name" value="FAD/NAD-linked_Rdtase_dimer_sf"/>
</dbReference>
<sequence length="409" mass="44358">MSTEHCVIVGGSHAAASIAAALRQEGWEGKISIVGEEPHMPYHRPPLSKAYFCGEKNEHELLIRPESFYEKNDIDLVLGSRVVGIDREAKKLTLHDGGEIPYTKLALTTGAKVRKIPFTGHELPGVHYLRDLGDVDEIKKYVTEGASAVIVGGGYIGLETAASLRKLGMKVTVLEAMSRVLQRVTAPELSAFYTRIHTEEGVDIRTDVTLEEITGDGKVNGVRLADGTVIDCKLVVIGVGVIPETELAEQAGLVVNNGIVVNEFAQTNDPDIVAAGDCTFHHNPIYNMDIRLESVQNATDQGRIAAKTLCGNPTAYSALPWFWSDQYDLKLQIAGLSQGYDQVVVRGDTTSGRSFAAFYFKEGRLLAVDAVNSPKEFMMCKKALAAGQTADPNKVADLSIELKDLFTAP</sequence>
<dbReference type="InterPro" id="IPR050446">
    <property type="entry name" value="FAD-oxidoreductase/Apoptosis"/>
</dbReference>
<dbReference type="PRINTS" id="PR00368">
    <property type="entry name" value="FADPNR"/>
</dbReference>
<dbReference type="AlphaFoldDB" id="A0A7T4UNT7"/>
<keyword evidence="2" id="KW-0285">Flavoprotein</keyword>
<name>A0A7T4UNT7_9GAMM</name>
<dbReference type="InterPro" id="IPR036188">
    <property type="entry name" value="FAD/NAD-bd_sf"/>
</dbReference>
<evidence type="ECO:0000256" key="4">
    <source>
        <dbReference type="ARBA" id="ARBA00023002"/>
    </source>
</evidence>
<evidence type="ECO:0000259" key="6">
    <source>
        <dbReference type="Pfam" id="PF14759"/>
    </source>
</evidence>
<keyword evidence="4" id="KW-0560">Oxidoreductase</keyword>
<protein>
    <submittedName>
        <fullName evidence="7">NAD(P)/FAD-dependent oxidoreductase</fullName>
    </submittedName>
</protein>
<keyword evidence="3" id="KW-0274">FAD</keyword>
<comment type="cofactor">
    <cofactor evidence="1">
        <name>FAD</name>
        <dbReference type="ChEBI" id="CHEBI:57692"/>
    </cofactor>
</comment>
<dbReference type="InterPro" id="IPR028202">
    <property type="entry name" value="Reductase_C"/>
</dbReference>
<dbReference type="RefSeq" id="WP_198568399.1">
    <property type="nucleotide sequence ID" value="NZ_CP066167.1"/>
</dbReference>
<dbReference type="Gene3D" id="3.30.390.30">
    <property type="match status" value="1"/>
</dbReference>
<feature type="domain" description="FAD/NAD(P)-binding" evidence="5">
    <location>
        <begin position="5"/>
        <end position="302"/>
    </location>
</feature>
<dbReference type="Proteomes" id="UP000596063">
    <property type="component" value="Chromosome"/>
</dbReference>
<dbReference type="EMBL" id="CP066167">
    <property type="protein sequence ID" value="QQD16897.1"/>
    <property type="molecule type" value="Genomic_DNA"/>
</dbReference>
<dbReference type="GO" id="GO:0005737">
    <property type="term" value="C:cytoplasm"/>
    <property type="evidence" value="ECO:0007669"/>
    <property type="project" value="TreeGrafter"/>
</dbReference>
<dbReference type="Pfam" id="PF14759">
    <property type="entry name" value="Reductase_C"/>
    <property type="match status" value="1"/>
</dbReference>
<dbReference type="Pfam" id="PF07992">
    <property type="entry name" value="Pyr_redox_2"/>
    <property type="match status" value="1"/>
</dbReference>
<proteinExistence type="predicted"/>
<evidence type="ECO:0000259" key="5">
    <source>
        <dbReference type="Pfam" id="PF07992"/>
    </source>
</evidence>
<feature type="domain" description="Reductase C-terminal" evidence="6">
    <location>
        <begin position="321"/>
        <end position="405"/>
    </location>
</feature>
<evidence type="ECO:0000256" key="2">
    <source>
        <dbReference type="ARBA" id="ARBA00022630"/>
    </source>
</evidence>
<dbReference type="InterPro" id="IPR023753">
    <property type="entry name" value="FAD/NAD-binding_dom"/>
</dbReference>
<evidence type="ECO:0000256" key="3">
    <source>
        <dbReference type="ARBA" id="ARBA00022827"/>
    </source>
</evidence>
<evidence type="ECO:0000313" key="7">
    <source>
        <dbReference type="EMBL" id="QQD16897.1"/>
    </source>
</evidence>
<evidence type="ECO:0000313" key="8">
    <source>
        <dbReference type="Proteomes" id="UP000596063"/>
    </source>
</evidence>
<accession>A0A7T4UNT7</accession>
<reference evidence="7 8" key="1">
    <citation type="submission" date="2020-12" db="EMBL/GenBank/DDBJ databases">
        <authorList>
            <person name="Shan Y."/>
        </authorList>
    </citation>
    <scope>NUCLEOTIDE SEQUENCE [LARGE SCALE GENOMIC DNA]</scope>
    <source>
        <strain evidence="8">csc3.9</strain>
    </source>
</reference>
<dbReference type="GO" id="GO:0016651">
    <property type="term" value="F:oxidoreductase activity, acting on NAD(P)H"/>
    <property type="evidence" value="ECO:0007669"/>
    <property type="project" value="TreeGrafter"/>
</dbReference>
<dbReference type="Gene3D" id="3.50.50.60">
    <property type="entry name" value="FAD/NAD(P)-binding domain"/>
    <property type="match status" value="2"/>
</dbReference>
<dbReference type="PRINTS" id="PR00411">
    <property type="entry name" value="PNDRDTASEI"/>
</dbReference>